<dbReference type="EMBL" id="RCHS01000777">
    <property type="protein sequence ID" value="RMX56898.1"/>
    <property type="molecule type" value="Genomic_DNA"/>
</dbReference>
<dbReference type="AlphaFoldDB" id="A0A3M6UUA4"/>
<proteinExistence type="predicted"/>
<name>A0A3M6UUA4_POCDA</name>
<sequence>MLDYFGFALLCCVIGPENLCHNLNKSDVKLKPNTIWSPAFSRASRRLPVSTLSPHWLMMMEKLHPSLSDLVQTISEYRVALLKWPPVEYKNTRRILKWYERLLHTETEEKNALSAEGRRELL</sequence>
<gene>
    <name evidence="1" type="ORF">pdam_00025097</name>
</gene>
<evidence type="ECO:0000313" key="1">
    <source>
        <dbReference type="EMBL" id="RMX56898.1"/>
    </source>
</evidence>
<dbReference type="Proteomes" id="UP000275408">
    <property type="component" value="Unassembled WGS sequence"/>
</dbReference>
<protein>
    <submittedName>
        <fullName evidence="1">Uncharacterized protein</fullName>
    </submittedName>
</protein>
<keyword evidence="2" id="KW-1185">Reference proteome</keyword>
<evidence type="ECO:0000313" key="2">
    <source>
        <dbReference type="Proteomes" id="UP000275408"/>
    </source>
</evidence>
<comment type="caution">
    <text evidence="1">The sequence shown here is derived from an EMBL/GenBank/DDBJ whole genome shotgun (WGS) entry which is preliminary data.</text>
</comment>
<accession>A0A3M6UUA4</accession>
<organism evidence="1 2">
    <name type="scientific">Pocillopora damicornis</name>
    <name type="common">Cauliflower coral</name>
    <name type="synonym">Millepora damicornis</name>
    <dbReference type="NCBI Taxonomy" id="46731"/>
    <lineage>
        <taxon>Eukaryota</taxon>
        <taxon>Metazoa</taxon>
        <taxon>Cnidaria</taxon>
        <taxon>Anthozoa</taxon>
        <taxon>Hexacorallia</taxon>
        <taxon>Scleractinia</taxon>
        <taxon>Astrocoeniina</taxon>
        <taxon>Pocilloporidae</taxon>
        <taxon>Pocillopora</taxon>
    </lineage>
</organism>
<reference evidence="1 2" key="1">
    <citation type="journal article" date="2018" name="Sci. Rep.">
        <title>Comparative analysis of the Pocillopora damicornis genome highlights role of immune system in coral evolution.</title>
        <authorList>
            <person name="Cunning R."/>
            <person name="Bay R.A."/>
            <person name="Gillette P."/>
            <person name="Baker A.C."/>
            <person name="Traylor-Knowles N."/>
        </authorList>
    </citation>
    <scope>NUCLEOTIDE SEQUENCE [LARGE SCALE GENOMIC DNA]</scope>
    <source>
        <strain evidence="1">RSMAS</strain>
        <tissue evidence="1">Whole animal</tissue>
    </source>
</reference>